<reference evidence="3" key="1">
    <citation type="submission" date="2017-09" db="EMBL/GenBank/DDBJ databases">
        <title>Luteimonas liuhanmingii sp.nov., isolated from the intestinal contents of Tibetan Plateau Pika in Yushu, Qinghai Province, China.</title>
        <authorList>
            <person name="Gui Z."/>
        </authorList>
    </citation>
    <scope>NUCLEOTIDE SEQUENCE [LARGE SCALE GENOMIC DNA]</scope>
    <source>
        <strain evidence="3">100111</strain>
    </source>
</reference>
<keyword evidence="3" id="KW-1185">Reference proteome</keyword>
<sequence length="180" mass="18947">MAPRKAHDARSGPDEVLGTGSLALVSAPSQPHRAELTKVMTTASARGRVRPTGVDVWTPTGPGAVSPRARAETSFSICAGASVGPDAVWSHASGRYEARSPNPGDAPPTKHGWHRSKLDRRARRVCVLKRADASGSNTVRGAGRAPRGDQRASICRSMPGRNTLRAVSALRPRSCCVLSP</sequence>
<feature type="region of interest" description="Disordered" evidence="1">
    <location>
        <begin position="134"/>
        <end position="154"/>
    </location>
</feature>
<accession>A0A290XE24</accession>
<name>A0A290XE24_9GAMM</name>
<gene>
    <name evidence="2" type="ORF">CNR27_07745</name>
</gene>
<feature type="compositionally biased region" description="Basic and acidic residues" evidence="1">
    <location>
        <begin position="1"/>
        <end position="13"/>
    </location>
</feature>
<evidence type="ECO:0000313" key="3">
    <source>
        <dbReference type="Proteomes" id="UP000218968"/>
    </source>
</evidence>
<dbReference type="Proteomes" id="UP000218968">
    <property type="component" value="Chromosome"/>
</dbReference>
<feature type="region of interest" description="Disordered" evidence="1">
    <location>
        <begin position="42"/>
        <end position="68"/>
    </location>
</feature>
<evidence type="ECO:0000313" key="2">
    <source>
        <dbReference type="EMBL" id="ATD67339.1"/>
    </source>
</evidence>
<evidence type="ECO:0000256" key="1">
    <source>
        <dbReference type="SAM" id="MobiDB-lite"/>
    </source>
</evidence>
<organism evidence="2 3">
    <name type="scientific">Luteimonas chenhongjianii</name>
    <dbReference type="NCBI Taxonomy" id="2006110"/>
    <lineage>
        <taxon>Bacteria</taxon>
        <taxon>Pseudomonadati</taxon>
        <taxon>Pseudomonadota</taxon>
        <taxon>Gammaproteobacteria</taxon>
        <taxon>Lysobacterales</taxon>
        <taxon>Lysobacteraceae</taxon>
        <taxon>Luteimonas</taxon>
    </lineage>
</organism>
<dbReference type="KEGG" id="lum:CNR27_07745"/>
<feature type="region of interest" description="Disordered" evidence="1">
    <location>
        <begin position="94"/>
        <end position="117"/>
    </location>
</feature>
<dbReference type="EMBL" id="CP023406">
    <property type="protein sequence ID" value="ATD67339.1"/>
    <property type="molecule type" value="Genomic_DNA"/>
</dbReference>
<dbReference type="AlphaFoldDB" id="A0A290XE24"/>
<proteinExistence type="predicted"/>
<feature type="region of interest" description="Disordered" evidence="1">
    <location>
        <begin position="1"/>
        <end position="20"/>
    </location>
</feature>
<protein>
    <submittedName>
        <fullName evidence="2">Uncharacterized protein</fullName>
    </submittedName>
</protein>